<dbReference type="GO" id="GO:0003676">
    <property type="term" value="F:nucleic acid binding"/>
    <property type="evidence" value="ECO:0007669"/>
    <property type="project" value="InterPro"/>
</dbReference>
<dbReference type="Pfam" id="PF13456">
    <property type="entry name" value="RVT_3"/>
    <property type="match status" value="1"/>
</dbReference>
<sequence length="277" mass="31571">MLAKQCWRLIKRPDFLAAKVIKVSIYKERWISRPLSFVIQSSLVLGEHSTVRSLFTPFGCWNNQLIRAFISSEEVEAILSLPRGFSNVEDTILWHYDKNGCYSVRSGYKLGRMLLSRDVPSGSNNVEWWKSLWKLQLLHKKKELELGCVIFRRVWIWHNQCIHSSVSSSFKVEDGVEWATIFLKEFHKAHAVVKGSPSITGSVKAVKWCAPDRGFFKINTGMTIREVDKVVGVAVVLRNDAGRVMAFLARKISASYFPSMAEVVAILQGFRLAIEYG</sequence>
<evidence type="ECO:0000259" key="1">
    <source>
        <dbReference type="Pfam" id="PF13456"/>
    </source>
</evidence>
<dbReference type="GO" id="GO:0004523">
    <property type="term" value="F:RNA-DNA hybrid ribonuclease activity"/>
    <property type="evidence" value="ECO:0007669"/>
    <property type="project" value="InterPro"/>
</dbReference>
<accession>A0AAD9TJ59</accession>
<evidence type="ECO:0000313" key="3">
    <source>
        <dbReference type="Proteomes" id="UP001280121"/>
    </source>
</evidence>
<gene>
    <name evidence="2" type="ORF">Ddye_031267</name>
</gene>
<name>A0AAD9TJ59_9ROSI</name>
<dbReference type="InterPro" id="IPR002156">
    <property type="entry name" value="RNaseH_domain"/>
</dbReference>
<evidence type="ECO:0000313" key="2">
    <source>
        <dbReference type="EMBL" id="KAK2636475.1"/>
    </source>
</evidence>
<feature type="domain" description="RNase H type-1" evidence="1">
    <location>
        <begin position="229"/>
        <end position="276"/>
    </location>
</feature>
<dbReference type="PANTHER" id="PTHR47074:SF11">
    <property type="entry name" value="REVERSE TRANSCRIPTASE-LIKE PROTEIN"/>
    <property type="match status" value="1"/>
</dbReference>
<comment type="caution">
    <text evidence="2">The sequence shown here is derived from an EMBL/GenBank/DDBJ whole genome shotgun (WGS) entry which is preliminary data.</text>
</comment>
<proteinExistence type="predicted"/>
<dbReference type="InterPro" id="IPR052929">
    <property type="entry name" value="RNase_H-like_EbsB-rel"/>
</dbReference>
<dbReference type="AlphaFoldDB" id="A0AAD9TJ59"/>
<reference evidence="2" key="1">
    <citation type="journal article" date="2023" name="Plant J.">
        <title>Genome sequences and population genomics provide insights into the demographic history, inbreeding, and mutation load of two 'living fossil' tree species of Dipteronia.</title>
        <authorList>
            <person name="Feng Y."/>
            <person name="Comes H.P."/>
            <person name="Chen J."/>
            <person name="Zhu S."/>
            <person name="Lu R."/>
            <person name="Zhang X."/>
            <person name="Li P."/>
            <person name="Qiu J."/>
            <person name="Olsen K.M."/>
            <person name="Qiu Y."/>
        </authorList>
    </citation>
    <scope>NUCLEOTIDE SEQUENCE</scope>
    <source>
        <strain evidence="2">KIB01</strain>
    </source>
</reference>
<protein>
    <recommendedName>
        <fullName evidence="1">RNase H type-1 domain-containing protein</fullName>
    </recommendedName>
</protein>
<organism evidence="2 3">
    <name type="scientific">Dipteronia dyeriana</name>
    <dbReference type="NCBI Taxonomy" id="168575"/>
    <lineage>
        <taxon>Eukaryota</taxon>
        <taxon>Viridiplantae</taxon>
        <taxon>Streptophyta</taxon>
        <taxon>Embryophyta</taxon>
        <taxon>Tracheophyta</taxon>
        <taxon>Spermatophyta</taxon>
        <taxon>Magnoliopsida</taxon>
        <taxon>eudicotyledons</taxon>
        <taxon>Gunneridae</taxon>
        <taxon>Pentapetalae</taxon>
        <taxon>rosids</taxon>
        <taxon>malvids</taxon>
        <taxon>Sapindales</taxon>
        <taxon>Sapindaceae</taxon>
        <taxon>Hippocastanoideae</taxon>
        <taxon>Acereae</taxon>
        <taxon>Dipteronia</taxon>
    </lineage>
</organism>
<dbReference type="Proteomes" id="UP001280121">
    <property type="component" value="Unassembled WGS sequence"/>
</dbReference>
<dbReference type="PANTHER" id="PTHR47074">
    <property type="entry name" value="BNAC02G40300D PROTEIN"/>
    <property type="match status" value="1"/>
</dbReference>
<keyword evidence="3" id="KW-1185">Reference proteome</keyword>
<dbReference type="EMBL" id="JANJYI010000009">
    <property type="protein sequence ID" value="KAK2636475.1"/>
    <property type="molecule type" value="Genomic_DNA"/>
</dbReference>